<dbReference type="Pfam" id="PF00005">
    <property type="entry name" value="ABC_tran"/>
    <property type="match status" value="1"/>
</dbReference>
<dbReference type="Pfam" id="PF17912">
    <property type="entry name" value="OB_MalK"/>
    <property type="match status" value="1"/>
</dbReference>
<dbReference type="FunFam" id="3.40.50.300:FF:000042">
    <property type="entry name" value="Maltose/maltodextrin ABC transporter, ATP-binding protein"/>
    <property type="match status" value="1"/>
</dbReference>
<dbReference type="InterPro" id="IPR017871">
    <property type="entry name" value="ABC_transporter-like_CS"/>
</dbReference>
<dbReference type="Gene3D" id="2.40.50.140">
    <property type="entry name" value="Nucleic acid-binding proteins"/>
    <property type="match status" value="1"/>
</dbReference>
<dbReference type="InterPro" id="IPR003439">
    <property type="entry name" value="ABC_transporter-like_ATP-bd"/>
</dbReference>
<keyword evidence="3" id="KW-0547">Nucleotide-binding</keyword>
<keyword evidence="4 8" id="KW-0067">ATP-binding</keyword>
<dbReference type="SUPFAM" id="SSF50331">
    <property type="entry name" value="MOP-like"/>
    <property type="match status" value="1"/>
</dbReference>
<gene>
    <name evidence="8" type="primary">sugC</name>
    <name evidence="8" type="ORF">CODIS_40400</name>
</gene>
<evidence type="ECO:0000256" key="5">
    <source>
        <dbReference type="ARBA" id="ARBA00022967"/>
    </source>
</evidence>
<dbReference type="AlphaFoldDB" id="A0A7Z0VHN6"/>
<reference evidence="8 9" key="1">
    <citation type="submission" date="2016-06" db="EMBL/GenBank/DDBJ databases">
        <title>Genome sequence of endosymbiont of Candidatus Endolucinida thiodiazotropha.</title>
        <authorList>
            <person name="Poehlein A."/>
            <person name="Koenig S."/>
            <person name="Heiden S.E."/>
            <person name="Thuermer A."/>
            <person name="Voget S."/>
            <person name="Daniel R."/>
            <person name="Markert S."/>
            <person name="Gros O."/>
            <person name="Schweder T."/>
        </authorList>
    </citation>
    <scope>NUCLEOTIDE SEQUENCE [LARGE SCALE GENOMIC DNA]</scope>
    <source>
        <strain evidence="8 9">COS</strain>
    </source>
</reference>
<dbReference type="GO" id="GO:0008643">
    <property type="term" value="P:carbohydrate transport"/>
    <property type="evidence" value="ECO:0007669"/>
    <property type="project" value="InterPro"/>
</dbReference>
<evidence type="ECO:0000256" key="2">
    <source>
        <dbReference type="ARBA" id="ARBA00022475"/>
    </source>
</evidence>
<dbReference type="RefSeq" id="WP_069128348.1">
    <property type="nucleotide sequence ID" value="NZ_MARB01000037.1"/>
</dbReference>
<dbReference type="InterPro" id="IPR047641">
    <property type="entry name" value="ABC_transpr_MalK/UgpC-like"/>
</dbReference>
<evidence type="ECO:0000256" key="1">
    <source>
        <dbReference type="ARBA" id="ARBA00022448"/>
    </source>
</evidence>
<dbReference type="Gene3D" id="3.40.50.300">
    <property type="entry name" value="P-loop containing nucleotide triphosphate hydrolases"/>
    <property type="match status" value="1"/>
</dbReference>
<keyword evidence="1" id="KW-0813">Transport</keyword>
<dbReference type="InterPro" id="IPR015855">
    <property type="entry name" value="ABC_transpr_MalK-like"/>
</dbReference>
<dbReference type="GO" id="GO:0016887">
    <property type="term" value="F:ATP hydrolysis activity"/>
    <property type="evidence" value="ECO:0007669"/>
    <property type="project" value="InterPro"/>
</dbReference>
<dbReference type="InterPro" id="IPR040582">
    <property type="entry name" value="OB_MalK-like"/>
</dbReference>
<dbReference type="Proteomes" id="UP000094769">
    <property type="component" value="Unassembled WGS sequence"/>
</dbReference>
<accession>A0A7Z0VHN6</accession>
<evidence type="ECO:0000313" key="8">
    <source>
        <dbReference type="EMBL" id="ODJ85748.1"/>
    </source>
</evidence>
<evidence type="ECO:0000256" key="3">
    <source>
        <dbReference type="ARBA" id="ARBA00022741"/>
    </source>
</evidence>
<dbReference type="OrthoDB" id="9802264at2"/>
<dbReference type="PROSITE" id="PS00211">
    <property type="entry name" value="ABC_TRANSPORTER_1"/>
    <property type="match status" value="1"/>
</dbReference>
<evidence type="ECO:0000313" key="9">
    <source>
        <dbReference type="Proteomes" id="UP000094769"/>
    </source>
</evidence>
<dbReference type="InterPro" id="IPR012340">
    <property type="entry name" value="NA-bd_OB-fold"/>
</dbReference>
<dbReference type="EMBL" id="MARB01000037">
    <property type="protein sequence ID" value="ODJ85748.1"/>
    <property type="molecule type" value="Genomic_DNA"/>
</dbReference>
<dbReference type="InterPro" id="IPR008995">
    <property type="entry name" value="Mo/tungstate-bd_C_term_dom"/>
</dbReference>
<dbReference type="SMART" id="SM00382">
    <property type="entry name" value="AAA"/>
    <property type="match status" value="1"/>
</dbReference>
<keyword evidence="5" id="KW-1278">Translocase</keyword>
<dbReference type="GO" id="GO:0055052">
    <property type="term" value="C:ATP-binding cassette (ABC) transporter complex, substrate-binding subunit-containing"/>
    <property type="evidence" value="ECO:0007669"/>
    <property type="project" value="TreeGrafter"/>
</dbReference>
<dbReference type="PANTHER" id="PTHR43875">
    <property type="entry name" value="MALTODEXTRIN IMPORT ATP-BINDING PROTEIN MSMX"/>
    <property type="match status" value="1"/>
</dbReference>
<keyword evidence="6" id="KW-0472">Membrane</keyword>
<dbReference type="PANTHER" id="PTHR43875:SF15">
    <property type="entry name" value="TREHALOSE IMPORT ATP-BINDING PROTEIN SUGC"/>
    <property type="match status" value="1"/>
</dbReference>
<dbReference type="Gene3D" id="2.40.50.100">
    <property type="match status" value="1"/>
</dbReference>
<protein>
    <submittedName>
        <fullName evidence="8">Trehalose import ATP-binding protein SugC</fullName>
        <ecNumber evidence="8">3.6.3.-</ecNumber>
    </submittedName>
</protein>
<dbReference type="CDD" id="cd03301">
    <property type="entry name" value="ABC_MalK_N"/>
    <property type="match status" value="1"/>
</dbReference>
<evidence type="ECO:0000259" key="7">
    <source>
        <dbReference type="PROSITE" id="PS50893"/>
    </source>
</evidence>
<keyword evidence="8" id="KW-0378">Hydrolase</keyword>
<dbReference type="GO" id="GO:0005524">
    <property type="term" value="F:ATP binding"/>
    <property type="evidence" value="ECO:0007669"/>
    <property type="project" value="UniProtKB-KW"/>
</dbReference>
<proteinExistence type="predicted"/>
<organism evidence="8 9">
    <name type="scientific">Candidatus Thiodiazotropha endolucinida</name>
    <dbReference type="NCBI Taxonomy" id="1655433"/>
    <lineage>
        <taxon>Bacteria</taxon>
        <taxon>Pseudomonadati</taxon>
        <taxon>Pseudomonadota</taxon>
        <taxon>Gammaproteobacteria</taxon>
        <taxon>Chromatiales</taxon>
        <taxon>Sedimenticolaceae</taxon>
        <taxon>Candidatus Thiodiazotropha</taxon>
    </lineage>
</organism>
<dbReference type="InterPro" id="IPR003593">
    <property type="entry name" value="AAA+_ATPase"/>
</dbReference>
<evidence type="ECO:0000256" key="4">
    <source>
        <dbReference type="ARBA" id="ARBA00022840"/>
    </source>
</evidence>
<comment type="caution">
    <text evidence="8">The sequence shown here is derived from an EMBL/GenBank/DDBJ whole genome shotgun (WGS) entry which is preliminary data.</text>
</comment>
<dbReference type="SUPFAM" id="SSF52540">
    <property type="entry name" value="P-loop containing nucleoside triphosphate hydrolases"/>
    <property type="match status" value="1"/>
</dbReference>
<dbReference type="EC" id="3.6.3.-" evidence="8"/>
<sequence>MASIEFINLGRRFDSGIDAVHELNLSIGDGEFMVLVGPSGCGKSTLLRMAAGLEEISSGEISIGGRVVNHIPAQQRNVAMVFQNYALYPHMTVRRNLDFPLRMQRLSPTDIDRRVMRIAEMLDLIPLLERKPKALSGGQRQRVAMGRAIIRKADLFLMDEPLSNLDAQLRVQIRSEIIRLQRELAITTLYVTHDQAEAMTLGQRIAVLNNGRLQQVAQPHVIYQHPANTFVANFIGSPGMNLIRGSLHRSQGNTLLQLGPLHLSLPERVVARYADLNSCSGQTILAGIRPNAIRITQAQSEVGLTARVTAVESMGHETILHLATELEVTAGEITDRAVSATQPRPLIALLPGHHGFSAGEQLTLSFEIDNLCLFDLQGQVIV</sequence>
<name>A0A7Z0VHN6_9GAMM</name>
<evidence type="ECO:0000256" key="6">
    <source>
        <dbReference type="ARBA" id="ARBA00023136"/>
    </source>
</evidence>
<feature type="domain" description="ABC transporter" evidence="7">
    <location>
        <begin position="4"/>
        <end position="235"/>
    </location>
</feature>
<dbReference type="GO" id="GO:0140359">
    <property type="term" value="F:ABC-type transporter activity"/>
    <property type="evidence" value="ECO:0007669"/>
    <property type="project" value="InterPro"/>
</dbReference>
<keyword evidence="9" id="KW-1185">Reference proteome</keyword>
<dbReference type="PROSITE" id="PS50893">
    <property type="entry name" value="ABC_TRANSPORTER_2"/>
    <property type="match status" value="1"/>
</dbReference>
<keyword evidence="2" id="KW-1003">Cell membrane</keyword>
<dbReference type="InterPro" id="IPR027417">
    <property type="entry name" value="P-loop_NTPase"/>
</dbReference>